<keyword evidence="2" id="KW-1185">Reference proteome</keyword>
<dbReference type="OrthoDB" id="14543at10239"/>
<dbReference type="GeneID" id="26794610"/>
<protein>
    <submittedName>
        <fullName evidence="1">DNA primase</fullName>
    </submittedName>
</protein>
<accession>A0A0K8IXM7</accession>
<reference evidence="2" key="1">
    <citation type="submission" date="2015-08" db="EMBL/GenBank/DDBJ databases">
        <title>Cronobacter phage Dev-CD-23823.</title>
        <authorList>
            <person name="Kajsik M."/>
            <person name="Drahovska H."/>
        </authorList>
    </citation>
    <scope>NUCLEOTIDE SEQUENCE [LARGE SCALE GENOMIC DNA]</scope>
</reference>
<evidence type="ECO:0000313" key="1">
    <source>
        <dbReference type="EMBL" id="CUH74591.1"/>
    </source>
</evidence>
<evidence type="ECO:0000313" key="2">
    <source>
        <dbReference type="Proteomes" id="UP000203587"/>
    </source>
</evidence>
<name>A0A0K8IXM7_9CAUD</name>
<dbReference type="KEGG" id="vg:26794610"/>
<dbReference type="Proteomes" id="UP000203587">
    <property type="component" value="Segment"/>
</dbReference>
<gene>
    <name evidence="1" type="primary">gp16</name>
</gene>
<dbReference type="RefSeq" id="YP_009223390.1">
    <property type="nucleotide sequence ID" value="NC_029070.1"/>
</dbReference>
<dbReference type="EMBL" id="LN878149">
    <property type="protein sequence ID" value="CUH74591.1"/>
    <property type="molecule type" value="Genomic_DNA"/>
</dbReference>
<organism evidence="1 2">
    <name type="scientific">Cronobacter phage Dev-CD-23823</name>
    <dbReference type="NCBI Taxonomy" id="1712539"/>
    <lineage>
        <taxon>Viruses</taxon>
        <taxon>Duplodnaviria</taxon>
        <taxon>Heunggongvirae</taxon>
        <taxon>Uroviricota</taxon>
        <taxon>Caudoviricetes</taxon>
        <taxon>Autographivirales</taxon>
        <taxon>Autonotataviridae</taxon>
        <taxon>Melnykvirinae</taxon>
        <taxon>Cronosvirus</taxon>
        <taxon>Cronosvirus DevCD23823</taxon>
    </lineage>
</organism>
<sequence length="222" mass="25428">MRDYIEERLWLPQARLLPVGCDDKIVHRGCGDRPSLFIKNDEDKFWCYCHRCQLGGYKEKTLQRVKQKLAPKTGWVPEDIIPLLQAVIEEPYNFRDIFARYGISRYVSLLRFARDTKRIYLPDESGSLMGLDATGQAIARFYSPHKRNLATSYGNGSGNVLVTGAIEDYLSRVSRNAPAILVMNRAAEKAALAELSAHPDLNVITGRFLKDRFQRDLKMFKE</sequence>
<proteinExistence type="predicted"/>